<name>A0A2G2VRT0_CAPBA</name>
<accession>A0A2G2VRT0</accession>
<dbReference type="PANTHER" id="PTHR12692:SF6">
    <property type="entry name" value="DOLICHYL-DIPHOSPHOOLIGOSACCHARIDE--PROTEIN GLYCOSYLTRANSFERASE SUBUNIT 3B-RELATED"/>
    <property type="match status" value="1"/>
</dbReference>
<dbReference type="Pfam" id="PF04756">
    <property type="entry name" value="OST3_OST6"/>
    <property type="match status" value="1"/>
</dbReference>
<feature type="signal peptide" evidence="6">
    <location>
        <begin position="1"/>
        <end position="25"/>
    </location>
</feature>
<dbReference type="InterPro" id="IPR021149">
    <property type="entry name" value="OligosaccharylTrfase_OST3/OST6"/>
</dbReference>
<dbReference type="GO" id="GO:0018279">
    <property type="term" value="P:protein N-linked glycosylation via asparagine"/>
    <property type="evidence" value="ECO:0007669"/>
    <property type="project" value="TreeGrafter"/>
</dbReference>
<keyword evidence="2 5" id="KW-0812">Transmembrane</keyword>
<evidence type="ECO:0000256" key="4">
    <source>
        <dbReference type="ARBA" id="ARBA00023136"/>
    </source>
</evidence>
<feature type="transmembrane region" description="Helical" evidence="5">
    <location>
        <begin position="221"/>
        <end position="241"/>
    </location>
</feature>
<evidence type="ECO:0000313" key="8">
    <source>
        <dbReference type="Proteomes" id="UP000224567"/>
    </source>
</evidence>
<feature type="transmembrane region" description="Helical" evidence="5">
    <location>
        <begin position="191"/>
        <end position="209"/>
    </location>
</feature>
<reference evidence="8" key="2">
    <citation type="journal article" date="2017" name="J. Anim. Genet.">
        <title>Multiple reference genome sequences of hot pepper reveal the massive evolution of plant disease resistance genes by retroduplication.</title>
        <authorList>
            <person name="Kim S."/>
            <person name="Park J."/>
            <person name="Yeom S.-I."/>
            <person name="Kim Y.-M."/>
            <person name="Seo E."/>
            <person name="Kim K.-T."/>
            <person name="Kim M.-S."/>
            <person name="Lee J.M."/>
            <person name="Cheong K."/>
            <person name="Shin H.-S."/>
            <person name="Kim S.-B."/>
            <person name="Han K."/>
            <person name="Lee J."/>
            <person name="Park M."/>
            <person name="Lee H.-A."/>
            <person name="Lee H.-Y."/>
            <person name="Lee Y."/>
            <person name="Oh S."/>
            <person name="Lee J.H."/>
            <person name="Choi E."/>
            <person name="Choi E."/>
            <person name="Lee S.E."/>
            <person name="Jeon J."/>
            <person name="Kim H."/>
            <person name="Choi G."/>
            <person name="Song H."/>
            <person name="Lee J."/>
            <person name="Lee S.-C."/>
            <person name="Kwon J.-K."/>
            <person name="Lee H.-Y."/>
            <person name="Koo N."/>
            <person name="Hong Y."/>
            <person name="Kim R.W."/>
            <person name="Kang W.-H."/>
            <person name="Huh J.H."/>
            <person name="Kang B.-C."/>
            <person name="Yang T.-J."/>
            <person name="Lee Y.-H."/>
            <person name="Bennetzen J.L."/>
            <person name="Choi D."/>
        </authorList>
    </citation>
    <scope>NUCLEOTIDE SEQUENCE [LARGE SCALE GENOMIC DNA]</scope>
    <source>
        <strain evidence="8">cv. PBC81</strain>
    </source>
</reference>
<dbReference type="STRING" id="33114.A0A2G2VRT0"/>
<dbReference type="GO" id="GO:0016740">
    <property type="term" value="F:transferase activity"/>
    <property type="evidence" value="ECO:0007669"/>
    <property type="project" value="UniProtKB-KW"/>
</dbReference>
<evidence type="ECO:0000256" key="3">
    <source>
        <dbReference type="ARBA" id="ARBA00022989"/>
    </source>
</evidence>
<dbReference type="GO" id="GO:0008250">
    <property type="term" value="C:oligosaccharyltransferase complex"/>
    <property type="evidence" value="ECO:0007669"/>
    <property type="project" value="TreeGrafter"/>
</dbReference>
<dbReference type="EMBL" id="MLFT02000010">
    <property type="protein sequence ID" value="PHT35680.1"/>
    <property type="molecule type" value="Genomic_DNA"/>
</dbReference>
<reference evidence="7 8" key="1">
    <citation type="journal article" date="2017" name="Genome Biol.">
        <title>New reference genome sequences of hot pepper reveal the massive evolution of plant disease-resistance genes by retroduplication.</title>
        <authorList>
            <person name="Kim S."/>
            <person name="Park J."/>
            <person name="Yeom S.I."/>
            <person name="Kim Y.M."/>
            <person name="Seo E."/>
            <person name="Kim K.T."/>
            <person name="Kim M.S."/>
            <person name="Lee J.M."/>
            <person name="Cheong K."/>
            <person name="Shin H.S."/>
            <person name="Kim S.B."/>
            <person name="Han K."/>
            <person name="Lee J."/>
            <person name="Park M."/>
            <person name="Lee H.A."/>
            <person name="Lee H.Y."/>
            <person name="Lee Y."/>
            <person name="Oh S."/>
            <person name="Lee J.H."/>
            <person name="Choi E."/>
            <person name="Choi E."/>
            <person name="Lee S.E."/>
            <person name="Jeon J."/>
            <person name="Kim H."/>
            <person name="Choi G."/>
            <person name="Song H."/>
            <person name="Lee J."/>
            <person name="Lee S.C."/>
            <person name="Kwon J.K."/>
            <person name="Lee H.Y."/>
            <person name="Koo N."/>
            <person name="Hong Y."/>
            <person name="Kim R.W."/>
            <person name="Kang W.H."/>
            <person name="Huh J.H."/>
            <person name="Kang B.C."/>
            <person name="Yang T.J."/>
            <person name="Lee Y.H."/>
            <person name="Bennetzen J.L."/>
            <person name="Choi D."/>
        </authorList>
    </citation>
    <scope>NUCLEOTIDE SEQUENCE [LARGE SCALE GENOMIC DNA]</scope>
    <source>
        <strain evidence="8">cv. PBC81</strain>
    </source>
</reference>
<gene>
    <name evidence="7" type="ORF">CQW23_23380</name>
</gene>
<dbReference type="Proteomes" id="UP000224567">
    <property type="component" value="Unassembled WGS sequence"/>
</dbReference>
<keyword evidence="8" id="KW-1185">Reference proteome</keyword>
<sequence>MAISYNTISFLFIIVVLLLVPINHSLNSDDLVSELTILRARSTTSVIHLSNILLIRMLLVPVPRPFTLLVFFDSQKLHSDSEISLPTLKNEFLILTSSFHANNPANNNKLFFFEIEFQESRASFALFGVKSLPHGCLVSPFATDFERDSSQMESSDFSRHAESMAEFVEAKSKHTVGPIHRPGFISKKQKMSIIAQALILSLFLLKKIVSGNTLLHNKNTWMVGSIFVYFFSVSGTMYNIINKIPIAMVDTDDPGKLVYFYDGSGMQLGAEGFTIGFFYTIFGLLLAFITRVLVHEKNRNIQRLVMFLAIFVSFRAVKKVFTCITGNLGLVIYMGELFG</sequence>
<organism evidence="7 8">
    <name type="scientific">Capsicum baccatum</name>
    <name type="common">Peruvian pepper</name>
    <dbReference type="NCBI Taxonomy" id="33114"/>
    <lineage>
        <taxon>Eukaryota</taxon>
        <taxon>Viridiplantae</taxon>
        <taxon>Streptophyta</taxon>
        <taxon>Embryophyta</taxon>
        <taxon>Tracheophyta</taxon>
        <taxon>Spermatophyta</taxon>
        <taxon>Magnoliopsida</taxon>
        <taxon>eudicotyledons</taxon>
        <taxon>Gunneridae</taxon>
        <taxon>Pentapetalae</taxon>
        <taxon>asterids</taxon>
        <taxon>lamiids</taxon>
        <taxon>Solanales</taxon>
        <taxon>Solanaceae</taxon>
        <taxon>Solanoideae</taxon>
        <taxon>Capsiceae</taxon>
        <taxon>Capsicum</taxon>
    </lineage>
</organism>
<comment type="subcellular location">
    <subcellularLocation>
        <location evidence="1">Membrane</location>
        <topology evidence="1">Multi-pass membrane protein</topology>
    </subcellularLocation>
</comment>
<evidence type="ECO:0000313" key="7">
    <source>
        <dbReference type="EMBL" id="PHT35680.1"/>
    </source>
</evidence>
<comment type="caution">
    <text evidence="7">The sequence shown here is derived from an EMBL/GenBank/DDBJ whole genome shotgun (WGS) entry which is preliminary data.</text>
</comment>
<proteinExistence type="predicted"/>
<dbReference type="PANTHER" id="PTHR12692">
    <property type="entry name" value="DOLICHYL-DIPHOSPHOOLIGOSACCHARIDE--PROTEIN GLYCOSYLTRANSFERASE-RELATED"/>
    <property type="match status" value="1"/>
</dbReference>
<dbReference type="OrthoDB" id="67566at2759"/>
<keyword evidence="6" id="KW-0732">Signal</keyword>
<dbReference type="AlphaFoldDB" id="A0A2G2VRT0"/>
<evidence type="ECO:0000256" key="1">
    <source>
        <dbReference type="ARBA" id="ARBA00004141"/>
    </source>
</evidence>
<keyword evidence="3 5" id="KW-1133">Transmembrane helix</keyword>
<evidence type="ECO:0000256" key="2">
    <source>
        <dbReference type="ARBA" id="ARBA00022692"/>
    </source>
</evidence>
<dbReference type="Gene3D" id="3.40.30.10">
    <property type="entry name" value="Glutaredoxin"/>
    <property type="match status" value="1"/>
</dbReference>
<feature type="chain" id="PRO_5013747079" evidence="6">
    <location>
        <begin position="26"/>
        <end position="339"/>
    </location>
</feature>
<feature type="transmembrane region" description="Helical" evidence="5">
    <location>
        <begin position="273"/>
        <end position="294"/>
    </location>
</feature>
<keyword evidence="4 5" id="KW-0472">Membrane</keyword>
<protein>
    <submittedName>
        <fullName evidence="7">Dolichyl-diphosphooligosaccharide--protein glycosyltransferase subunit 3B</fullName>
    </submittedName>
</protein>
<evidence type="ECO:0000256" key="6">
    <source>
        <dbReference type="SAM" id="SignalP"/>
    </source>
</evidence>
<evidence type="ECO:0000256" key="5">
    <source>
        <dbReference type="SAM" id="Phobius"/>
    </source>
</evidence>